<dbReference type="eggNOG" id="COG0703">
    <property type="taxonomic scope" value="Bacteria"/>
</dbReference>
<dbReference type="STRING" id="398767.Glov_3097"/>
<comment type="subunit">
    <text evidence="7">Monomer.</text>
</comment>
<dbReference type="HAMAP" id="MF_00109">
    <property type="entry name" value="Shikimate_kinase"/>
    <property type="match status" value="1"/>
</dbReference>
<dbReference type="GO" id="GO:0004765">
    <property type="term" value="F:shikimate kinase activity"/>
    <property type="evidence" value="ECO:0007669"/>
    <property type="project" value="UniProtKB-UniRule"/>
</dbReference>
<dbReference type="GO" id="GO:0005829">
    <property type="term" value="C:cytosol"/>
    <property type="evidence" value="ECO:0007669"/>
    <property type="project" value="TreeGrafter"/>
</dbReference>
<protein>
    <recommendedName>
        <fullName evidence="7">Shikimate kinase</fullName>
        <shortName evidence="7">SK</shortName>
        <ecNumber evidence="7">2.7.1.71</ecNumber>
    </recommendedName>
</protein>
<keyword evidence="4 7" id="KW-0418">Kinase</keyword>
<keyword evidence="7" id="KW-0479">Metal-binding</keyword>
<comment type="function">
    <text evidence="7">Catalyzes the specific phosphorylation of the 3-hydroxyl group of shikimic acid using ATP as a cosubstrate.</text>
</comment>
<proteinExistence type="inferred from homology"/>
<keyword evidence="6 7" id="KW-0057">Aromatic amino acid biosynthesis</keyword>
<keyword evidence="7" id="KW-0963">Cytoplasm</keyword>
<evidence type="ECO:0000256" key="3">
    <source>
        <dbReference type="ARBA" id="ARBA00022741"/>
    </source>
</evidence>
<evidence type="ECO:0000313" key="9">
    <source>
        <dbReference type="Proteomes" id="UP000002420"/>
    </source>
</evidence>
<name>B3E990_TRIL1</name>
<dbReference type="InterPro" id="IPR000623">
    <property type="entry name" value="Shikimate_kinase/TSH1"/>
</dbReference>
<dbReference type="GO" id="GO:0009073">
    <property type="term" value="P:aromatic amino acid family biosynthetic process"/>
    <property type="evidence" value="ECO:0007669"/>
    <property type="project" value="UniProtKB-KW"/>
</dbReference>
<sequence>MPRPPSNIVLIGMPGAGKSTLGVILAKLAALQFVDTDILIQTALQRSLQEIVDRDGYLALRQAEERVLLELTVHNAVIATGGSAVYSRRAMTRLKSDGLVVFLDLPLAVLERRIHNYCTRGLAKPPEQSFADMFQERRPLYSRYADITITPAGLPQEEVCGQIMAQVRTRRSGFQSR</sequence>
<evidence type="ECO:0000313" key="8">
    <source>
        <dbReference type="EMBL" id="ACD96803.1"/>
    </source>
</evidence>
<evidence type="ECO:0000256" key="7">
    <source>
        <dbReference type="HAMAP-Rule" id="MF_00109"/>
    </source>
</evidence>
<organism evidence="8 9">
    <name type="scientific">Trichlorobacter lovleyi (strain ATCC BAA-1151 / DSM 17278 / SZ)</name>
    <name type="common">Geobacter lovleyi</name>
    <dbReference type="NCBI Taxonomy" id="398767"/>
    <lineage>
        <taxon>Bacteria</taxon>
        <taxon>Pseudomonadati</taxon>
        <taxon>Thermodesulfobacteriota</taxon>
        <taxon>Desulfuromonadia</taxon>
        <taxon>Geobacterales</taxon>
        <taxon>Geobacteraceae</taxon>
        <taxon>Trichlorobacter</taxon>
    </lineage>
</organism>
<dbReference type="EMBL" id="CP001089">
    <property type="protein sequence ID" value="ACD96803.1"/>
    <property type="molecule type" value="Genomic_DNA"/>
</dbReference>
<dbReference type="AlphaFoldDB" id="B3E990"/>
<dbReference type="Proteomes" id="UP000002420">
    <property type="component" value="Chromosome"/>
</dbReference>
<dbReference type="GO" id="GO:0009423">
    <property type="term" value="P:chorismate biosynthetic process"/>
    <property type="evidence" value="ECO:0007669"/>
    <property type="project" value="UniProtKB-UniRule"/>
</dbReference>
<dbReference type="GO" id="GO:0008652">
    <property type="term" value="P:amino acid biosynthetic process"/>
    <property type="evidence" value="ECO:0007669"/>
    <property type="project" value="UniProtKB-KW"/>
</dbReference>
<feature type="binding site" evidence="7">
    <location>
        <position position="137"/>
    </location>
    <ligand>
        <name>substrate</name>
    </ligand>
</feature>
<feature type="binding site" evidence="7">
    <location>
        <position position="82"/>
    </location>
    <ligand>
        <name>substrate</name>
    </ligand>
</feature>
<keyword evidence="1 7" id="KW-0028">Amino-acid biosynthesis</keyword>
<comment type="subcellular location">
    <subcellularLocation>
        <location evidence="7">Cytoplasm</location>
    </subcellularLocation>
</comment>
<evidence type="ECO:0000256" key="6">
    <source>
        <dbReference type="ARBA" id="ARBA00023141"/>
    </source>
</evidence>
<dbReference type="Pfam" id="PF01202">
    <property type="entry name" value="SKI"/>
    <property type="match status" value="1"/>
</dbReference>
<dbReference type="PANTHER" id="PTHR21087">
    <property type="entry name" value="SHIKIMATE KINASE"/>
    <property type="match status" value="1"/>
</dbReference>
<dbReference type="HOGENOM" id="CLU_057607_4_1_7"/>
<gene>
    <name evidence="7" type="primary">aroK</name>
    <name evidence="8" type="ordered locus">Glov_3097</name>
</gene>
<dbReference type="RefSeq" id="WP_012471128.1">
    <property type="nucleotide sequence ID" value="NC_010814.1"/>
</dbReference>
<comment type="cofactor">
    <cofactor evidence="7">
        <name>Mg(2+)</name>
        <dbReference type="ChEBI" id="CHEBI:18420"/>
    </cofactor>
    <text evidence="7">Binds 1 Mg(2+) ion per subunit.</text>
</comment>
<dbReference type="UniPathway" id="UPA00053">
    <property type="reaction ID" value="UER00088"/>
</dbReference>
<dbReference type="OrthoDB" id="9800332at2"/>
<reference evidence="8 9" key="1">
    <citation type="submission" date="2008-05" db="EMBL/GenBank/DDBJ databases">
        <title>Complete sequence of chromosome of Geobacter lovleyi SZ.</title>
        <authorList>
            <consortium name="US DOE Joint Genome Institute"/>
            <person name="Lucas S."/>
            <person name="Copeland A."/>
            <person name="Lapidus A."/>
            <person name="Glavina del Rio T."/>
            <person name="Dalin E."/>
            <person name="Tice H."/>
            <person name="Bruce D."/>
            <person name="Goodwin L."/>
            <person name="Pitluck S."/>
            <person name="Chertkov O."/>
            <person name="Meincke L."/>
            <person name="Brettin T."/>
            <person name="Detter J.C."/>
            <person name="Han C."/>
            <person name="Tapia R."/>
            <person name="Kuske C.R."/>
            <person name="Schmutz J."/>
            <person name="Larimer F."/>
            <person name="Land M."/>
            <person name="Hauser L."/>
            <person name="Kyrpides N."/>
            <person name="Mikhailova N."/>
            <person name="Sung Y."/>
            <person name="Fletcher K.E."/>
            <person name="Ritalahti K.M."/>
            <person name="Loeffler F.E."/>
            <person name="Richardson P."/>
        </authorList>
    </citation>
    <scope>NUCLEOTIDE SEQUENCE [LARGE SCALE GENOMIC DNA]</scope>
    <source>
        <strain evidence="9">ATCC BAA-1151 / DSM 17278 / SZ</strain>
    </source>
</reference>
<comment type="pathway">
    <text evidence="7">Metabolic intermediate biosynthesis; chorismate biosynthesis; chorismate from D-erythrose 4-phosphate and phosphoenolpyruvate: step 5/7.</text>
</comment>
<feature type="binding site" evidence="7">
    <location>
        <position position="19"/>
    </location>
    <ligand>
        <name>Mg(2+)</name>
        <dbReference type="ChEBI" id="CHEBI:18420"/>
    </ligand>
</feature>
<evidence type="ECO:0000256" key="2">
    <source>
        <dbReference type="ARBA" id="ARBA00022679"/>
    </source>
</evidence>
<dbReference type="SUPFAM" id="SSF52540">
    <property type="entry name" value="P-loop containing nucleoside triphosphate hydrolases"/>
    <property type="match status" value="1"/>
</dbReference>
<dbReference type="PANTHER" id="PTHR21087:SF16">
    <property type="entry name" value="SHIKIMATE KINASE 1, CHLOROPLASTIC"/>
    <property type="match status" value="1"/>
</dbReference>
<dbReference type="KEGG" id="glo:Glov_3097"/>
<comment type="catalytic activity">
    <reaction evidence="7">
        <text>shikimate + ATP = 3-phosphoshikimate + ADP + H(+)</text>
        <dbReference type="Rhea" id="RHEA:13121"/>
        <dbReference type="ChEBI" id="CHEBI:15378"/>
        <dbReference type="ChEBI" id="CHEBI:30616"/>
        <dbReference type="ChEBI" id="CHEBI:36208"/>
        <dbReference type="ChEBI" id="CHEBI:145989"/>
        <dbReference type="ChEBI" id="CHEBI:456216"/>
        <dbReference type="EC" id="2.7.1.71"/>
    </reaction>
</comment>
<keyword evidence="7" id="KW-0460">Magnesium</keyword>
<dbReference type="Gene3D" id="3.40.50.300">
    <property type="entry name" value="P-loop containing nucleotide triphosphate hydrolases"/>
    <property type="match status" value="1"/>
</dbReference>
<evidence type="ECO:0000256" key="4">
    <source>
        <dbReference type="ARBA" id="ARBA00022777"/>
    </source>
</evidence>
<dbReference type="InterPro" id="IPR031322">
    <property type="entry name" value="Shikimate/glucono_kinase"/>
</dbReference>
<comment type="similarity">
    <text evidence="7">Belongs to the shikimate kinase family.</text>
</comment>
<evidence type="ECO:0000256" key="1">
    <source>
        <dbReference type="ARBA" id="ARBA00022605"/>
    </source>
</evidence>
<feature type="binding site" evidence="7">
    <location>
        <position position="37"/>
    </location>
    <ligand>
        <name>substrate</name>
    </ligand>
</feature>
<dbReference type="PRINTS" id="PR01100">
    <property type="entry name" value="SHIKIMTKNASE"/>
</dbReference>
<dbReference type="EC" id="2.7.1.71" evidence="7"/>
<dbReference type="GO" id="GO:0005524">
    <property type="term" value="F:ATP binding"/>
    <property type="evidence" value="ECO:0007669"/>
    <property type="project" value="UniProtKB-UniRule"/>
</dbReference>
<keyword evidence="5 7" id="KW-0067">ATP-binding</keyword>
<keyword evidence="3 7" id="KW-0547">Nucleotide-binding</keyword>
<feature type="binding site" evidence="7">
    <location>
        <begin position="15"/>
        <end position="20"/>
    </location>
    <ligand>
        <name>ATP</name>
        <dbReference type="ChEBI" id="CHEBI:30616"/>
    </ligand>
</feature>
<evidence type="ECO:0000256" key="5">
    <source>
        <dbReference type="ARBA" id="ARBA00022840"/>
    </source>
</evidence>
<keyword evidence="9" id="KW-1185">Reference proteome</keyword>
<comment type="caution">
    <text evidence="7">Lacks conserved residue(s) required for the propagation of feature annotation.</text>
</comment>
<dbReference type="InterPro" id="IPR027417">
    <property type="entry name" value="P-loop_NTPase"/>
</dbReference>
<accession>B3E990</accession>
<feature type="binding site" evidence="7">
    <location>
        <position position="120"/>
    </location>
    <ligand>
        <name>ATP</name>
        <dbReference type="ChEBI" id="CHEBI:30616"/>
    </ligand>
</feature>
<dbReference type="CDD" id="cd00464">
    <property type="entry name" value="SK"/>
    <property type="match status" value="1"/>
</dbReference>
<dbReference type="GO" id="GO:0000287">
    <property type="term" value="F:magnesium ion binding"/>
    <property type="evidence" value="ECO:0007669"/>
    <property type="project" value="UniProtKB-UniRule"/>
</dbReference>
<keyword evidence="2 7" id="KW-0808">Transferase</keyword>
<feature type="binding site" evidence="7">
    <location>
        <position position="61"/>
    </location>
    <ligand>
        <name>substrate</name>
    </ligand>
</feature>